<evidence type="ECO:0000259" key="7">
    <source>
        <dbReference type="Pfam" id="PF03807"/>
    </source>
</evidence>
<reference evidence="10" key="2">
    <citation type="submission" date="2007-04" db="EMBL/GenBank/DDBJ databases">
        <title>Complete genome sequence of the nitrogen-fixing bacterium Azorhizobium caulinodans ORS571.</title>
        <authorList>
            <person name="Lee K.B."/>
            <person name="Backer P.D."/>
            <person name="Aono T."/>
            <person name="Liu C.T."/>
            <person name="Suzuki S."/>
            <person name="Suzuki T."/>
            <person name="Kaneko T."/>
            <person name="Yamada M."/>
            <person name="Tabata S."/>
            <person name="Kupfer D.M."/>
            <person name="Najar F.Z."/>
            <person name="Wiley G.B."/>
            <person name="Roe B."/>
            <person name="Binnewies T."/>
            <person name="Ussery D."/>
            <person name="Vereecke D."/>
            <person name="Gevers D."/>
            <person name="Holsters M."/>
            <person name="Oyaizu H."/>
        </authorList>
    </citation>
    <scope>NUCLEOTIDE SEQUENCE [LARGE SCALE GENOMIC DNA]</scope>
    <source>
        <strain evidence="10">ATCC 43989 / DSM 5975 / JCM 20966 / LMG 6465 / NBRC 14845 / NCIMB 13405 / ORS 571</strain>
    </source>
</reference>
<dbReference type="SUPFAM" id="SSF51735">
    <property type="entry name" value="NAD(P)-binding Rossmann-fold domains"/>
    <property type="match status" value="1"/>
</dbReference>
<dbReference type="Pfam" id="PF14748">
    <property type="entry name" value="P5CR_dimer"/>
    <property type="match status" value="1"/>
</dbReference>
<dbReference type="Gene3D" id="1.10.3730.10">
    <property type="entry name" value="ProC C-terminal domain-like"/>
    <property type="match status" value="1"/>
</dbReference>
<dbReference type="UniPathway" id="UPA00098">
    <property type="reaction ID" value="UER00361"/>
</dbReference>
<dbReference type="eggNOG" id="COG0345">
    <property type="taxonomic scope" value="Bacteria"/>
</dbReference>
<proteinExistence type="inferred from homology"/>
<sequence length="278" mass="27594">MSLEVLKQLDGPIVLVGAGKMGGALLEGWLGLGIEPARLVVLDPNLNPEAAKALADKGVSANPAYDAIPHAAVLILAVKPQVAPAVIASIRGIVGPKSVVVSIMAGRTIGFMQEALPRGAAIVRTIPNTPAAIGKGITVAVANAAVSPEARAATSALLGTVGPVEWVESESLIDAATAVSGSGPAYVFLLAEALAKAGAAAGLPADLADRLARATVSGAGALLEQSGIDPAILRQNVTSPGGTTAAALAVLMDEAKGFGPLLTQAVAEATHRSRELAG</sequence>
<keyword evidence="10" id="KW-1185">Reference proteome</keyword>
<keyword evidence="3 4" id="KW-0560">Oxidoreductase</keyword>
<dbReference type="InterPro" id="IPR000304">
    <property type="entry name" value="Pyrroline-COOH_reductase"/>
</dbReference>
<dbReference type="EC" id="1.5.1.2" evidence="4 5"/>
<dbReference type="InterPro" id="IPR028939">
    <property type="entry name" value="P5C_Rdtase_cat_N"/>
</dbReference>
<dbReference type="PIRSF" id="PIRSF000193">
    <property type="entry name" value="Pyrrol-5-carb_rd"/>
    <property type="match status" value="1"/>
</dbReference>
<reference evidence="9 10" key="4">
    <citation type="journal article" date="2009" name="Appl. Environ. Microbiol.">
        <title>Comparative genome-wide transcriptional profiling of Azorhizobium caulinodans ORS571 grown under free-living and symbiotic conditions.</title>
        <authorList>
            <person name="Tsukada S."/>
            <person name="Aono T."/>
            <person name="Akiba N."/>
            <person name="Lee KB."/>
            <person name="Liu CT."/>
            <person name="Toyazaki H."/>
            <person name="Oyaizu H."/>
        </authorList>
    </citation>
    <scope>NUCLEOTIDE SEQUENCE [LARGE SCALE GENOMIC DNA]</scope>
    <source>
        <strain evidence="10">ATCC 43989 / DSM 5975 / JCM 20966 / LMG 6465 / NBRC 14845 / NCIMB 13405 / ORS 571</strain>
    </source>
</reference>
<keyword evidence="2 4" id="KW-0521">NADP</keyword>
<keyword evidence="4" id="KW-0028">Amino-acid biosynthesis</keyword>
<dbReference type="PANTHER" id="PTHR11645:SF0">
    <property type="entry name" value="PYRROLINE-5-CARBOXYLATE REDUCTASE 3"/>
    <property type="match status" value="1"/>
</dbReference>
<feature type="domain" description="Pyrroline-5-carboxylate reductase catalytic N-terminal" evidence="7">
    <location>
        <begin position="13"/>
        <end position="106"/>
    </location>
</feature>
<dbReference type="GO" id="GO:0004735">
    <property type="term" value="F:pyrroline-5-carboxylate reductase activity"/>
    <property type="evidence" value="ECO:0007669"/>
    <property type="project" value="UniProtKB-UniRule"/>
</dbReference>
<dbReference type="NCBIfam" id="TIGR00112">
    <property type="entry name" value="proC"/>
    <property type="match status" value="1"/>
</dbReference>
<dbReference type="GO" id="GO:0005737">
    <property type="term" value="C:cytoplasm"/>
    <property type="evidence" value="ECO:0007669"/>
    <property type="project" value="UniProtKB-SubCell"/>
</dbReference>
<dbReference type="Proteomes" id="UP000000270">
    <property type="component" value="Chromosome"/>
</dbReference>
<keyword evidence="4" id="KW-0641">Proline biosynthesis</keyword>
<dbReference type="InterPro" id="IPR029036">
    <property type="entry name" value="P5CR_dimer"/>
</dbReference>
<dbReference type="KEGG" id="azc:AZC_3979"/>
<evidence type="ECO:0000259" key="8">
    <source>
        <dbReference type="Pfam" id="PF14748"/>
    </source>
</evidence>
<feature type="domain" description="Pyrroline-5-carboxylate reductase dimerisation" evidence="8">
    <location>
        <begin position="170"/>
        <end position="276"/>
    </location>
</feature>
<dbReference type="HOGENOM" id="CLU_042344_0_2_5"/>
<evidence type="ECO:0000256" key="6">
    <source>
        <dbReference type="PIRSR" id="PIRSR000193-1"/>
    </source>
</evidence>
<dbReference type="InterPro" id="IPR008927">
    <property type="entry name" value="6-PGluconate_DH-like_C_sf"/>
</dbReference>
<dbReference type="GO" id="GO:0055129">
    <property type="term" value="P:L-proline biosynthetic process"/>
    <property type="evidence" value="ECO:0007669"/>
    <property type="project" value="UniProtKB-UniRule"/>
</dbReference>
<comment type="function">
    <text evidence="4">Catalyzes the reduction of 1-pyrroline-5-carboxylate (PCA) to L-proline.</text>
</comment>
<reference evidence="9 10" key="5">
    <citation type="journal article" date="2010" name="Appl. Environ. Microbiol.">
        <title>phrR-like gene praR of Azorhizobium caulinodans ORS571 is essential for symbiosis with Sesbania rostrata and is involved in expression of reb genes.</title>
        <authorList>
            <person name="Akiba N."/>
            <person name="Aono T."/>
            <person name="Toyazaki H."/>
            <person name="Sato S."/>
            <person name="Oyaizu H."/>
        </authorList>
    </citation>
    <scope>NUCLEOTIDE SEQUENCE [LARGE SCALE GENOMIC DNA]</scope>
    <source>
        <strain evidence="10">ATCC 43989 / DSM 5975 / JCM 20966 / LMG 6465 / NBRC 14845 / NCIMB 13405 / ORS 571</strain>
    </source>
</reference>
<comment type="pathway">
    <text evidence="4">Amino-acid biosynthesis; L-proline biosynthesis; L-proline from L-glutamate 5-semialdehyde: step 1/1.</text>
</comment>
<dbReference type="FunFam" id="1.10.3730.10:FF:000001">
    <property type="entry name" value="Pyrroline-5-carboxylate reductase"/>
    <property type="match status" value="1"/>
</dbReference>
<reference evidence="9 10" key="3">
    <citation type="journal article" date="2008" name="BMC Genomics">
        <title>The genome of the versatile nitrogen fixer Azorhizobium caulinodans ORS571.</title>
        <authorList>
            <person name="Lee KB."/>
            <person name="Backer P.D."/>
            <person name="Aono T."/>
            <person name="Liu CT."/>
            <person name="Suzuki S."/>
            <person name="Suzuki T."/>
            <person name="Kaneko T."/>
            <person name="Yamada M."/>
            <person name="Tabata S."/>
            <person name="Kupfer D.M."/>
            <person name="Najar F.Z."/>
            <person name="Wiley G.B."/>
            <person name="Roe B."/>
            <person name="Binnewies T.T."/>
            <person name="Ussery D.W."/>
            <person name="D'Haeze W."/>
            <person name="Herder J.D."/>
            <person name="Gevers D."/>
            <person name="Vereecke D."/>
            <person name="Holsters M."/>
            <person name="Oyaizu H."/>
        </authorList>
    </citation>
    <scope>NUCLEOTIDE SEQUENCE [LARGE SCALE GENOMIC DNA]</scope>
    <source>
        <strain evidence="10">ATCC 43989 / DSM 5975 / JCM 20966 / LMG 6465 / NBRC 14845 / NCIMB 13405 / ORS 571</strain>
    </source>
</reference>
<comment type="catalytic activity">
    <reaction evidence="4">
        <text>L-proline + NADP(+) = (S)-1-pyrroline-5-carboxylate + NADPH + 2 H(+)</text>
        <dbReference type="Rhea" id="RHEA:14109"/>
        <dbReference type="ChEBI" id="CHEBI:15378"/>
        <dbReference type="ChEBI" id="CHEBI:17388"/>
        <dbReference type="ChEBI" id="CHEBI:57783"/>
        <dbReference type="ChEBI" id="CHEBI:58349"/>
        <dbReference type="ChEBI" id="CHEBI:60039"/>
        <dbReference type="EC" id="1.5.1.2"/>
    </reaction>
</comment>
<dbReference type="PANTHER" id="PTHR11645">
    <property type="entry name" value="PYRROLINE-5-CARBOXYLATE REDUCTASE"/>
    <property type="match status" value="1"/>
</dbReference>
<gene>
    <name evidence="4" type="primary">proC</name>
    <name evidence="9" type="ordered locus">AZC_3979</name>
</gene>
<dbReference type="STRING" id="438753.AZC_3979"/>
<evidence type="ECO:0000256" key="3">
    <source>
        <dbReference type="ARBA" id="ARBA00023002"/>
    </source>
</evidence>
<comment type="similarity">
    <text evidence="1 4">Belongs to the pyrroline-5-carboxylate reductase family.</text>
</comment>
<evidence type="ECO:0000313" key="10">
    <source>
        <dbReference type="Proteomes" id="UP000000270"/>
    </source>
</evidence>
<evidence type="ECO:0000256" key="1">
    <source>
        <dbReference type="ARBA" id="ARBA00005525"/>
    </source>
</evidence>
<dbReference type="Pfam" id="PF03807">
    <property type="entry name" value="F420_oxidored"/>
    <property type="match status" value="1"/>
</dbReference>
<evidence type="ECO:0000256" key="2">
    <source>
        <dbReference type="ARBA" id="ARBA00022857"/>
    </source>
</evidence>
<evidence type="ECO:0000256" key="5">
    <source>
        <dbReference type="NCBIfam" id="TIGR00112"/>
    </source>
</evidence>
<dbReference type="EMBL" id="AP009384">
    <property type="protein sequence ID" value="BAF89977.1"/>
    <property type="molecule type" value="Genomic_DNA"/>
</dbReference>
<comment type="subcellular location">
    <subcellularLocation>
        <location evidence="4">Cytoplasm</location>
    </subcellularLocation>
</comment>
<accession>A8IL23</accession>
<name>A8IL23_AZOC5</name>
<comment type="catalytic activity">
    <reaction evidence="4">
        <text>L-proline + NAD(+) = (S)-1-pyrroline-5-carboxylate + NADH + 2 H(+)</text>
        <dbReference type="Rhea" id="RHEA:14105"/>
        <dbReference type="ChEBI" id="CHEBI:15378"/>
        <dbReference type="ChEBI" id="CHEBI:17388"/>
        <dbReference type="ChEBI" id="CHEBI:57540"/>
        <dbReference type="ChEBI" id="CHEBI:57945"/>
        <dbReference type="ChEBI" id="CHEBI:60039"/>
        <dbReference type="EC" id="1.5.1.2"/>
    </reaction>
</comment>
<dbReference type="AlphaFoldDB" id="A8IL23"/>
<reference evidence="9 10" key="6">
    <citation type="journal article" date="2011" name="Appl. Environ. Microbiol.">
        <title>Involvement of the azorhizobial chromosome partition gene (parA) in the onset of bacteroid differentiation during Sesbania rostrata stem nodule development.</title>
        <authorList>
            <person name="Liu CT."/>
            <person name="Lee KB."/>
            <person name="Wang YS."/>
            <person name="Peng MH."/>
            <person name="Lee KT."/>
            <person name="Suzuki S."/>
            <person name="Suzuki T."/>
            <person name="Oyaizu H."/>
        </authorList>
    </citation>
    <scope>NUCLEOTIDE SEQUENCE [LARGE SCALE GENOMIC DNA]</scope>
    <source>
        <strain evidence="10">ATCC 43989 / DSM 5975 / JCM 20966 / LMG 6465 / NBRC 14845 / NCIMB 13405 / ORS 571</strain>
    </source>
</reference>
<keyword evidence="4" id="KW-0963">Cytoplasm</keyword>
<evidence type="ECO:0000256" key="4">
    <source>
        <dbReference type="HAMAP-Rule" id="MF_01925"/>
    </source>
</evidence>
<dbReference type="RefSeq" id="WP_012172499.1">
    <property type="nucleotide sequence ID" value="NC_009937.1"/>
</dbReference>
<organism evidence="9 10">
    <name type="scientific">Azorhizobium caulinodans (strain ATCC 43989 / DSM 5975 / JCM 20966 / LMG 6465 / NBRC 14845 / NCIMB 13405 / ORS 571)</name>
    <dbReference type="NCBI Taxonomy" id="438753"/>
    <lineage>
        <taxon>Bacteria</taxon>
        <taxon>Pseudomonadati</taxon>
        <taxon>Pseudomonadota</taxon>
        <taxon>Alphaproteobacteria</taxon>
        <taxon>Hyphomicrobiales</taxon>
        <taxon>Xanthobacteraceae</taxon>
        <taxon>Azorhizobium</taxon>
    </lineage>
</organism>
<feature type="binding site" evidence="6">
    <location>
        <begin position="77"/>
        <end position="80"/>
    </location>
    <ligand>
        <name>NADP(+)</name>
        <dbReference type="ChEBI" id="CHEBI:58349"/>
    </ligand>
</feature>
<evidence type="ECO:0000313" key="9">
    <source>
        <dbReference type="EMBL" id="BAF89977.1"/>
    </source>
</evidence>
<dbReference type="InterPro" id="IPR036291">
    <property type="entry name" value="NAD(P)-bd_dom_sf"/>
</dbReference>
<reference evidence="9 10" key="1">
    <citation type="journal article" date="2007" name="Appl. Environ. Microbiol.">
        <title>Rhizobial factors required for stem nodule maturation and maintenance in Sesbania rostrata-Azorhizobium caulinodans ORS571 symbiosis.</title>
        <authorList>
            <person name="Suzuki S."/>
            <person name="Aono T."/>
            <person name="Lee KB."/>
            <person name="Suzuki T."/>
            <person name="Liu CT."/>
            <person name="Miwa H."/>
            <person name="Wakao S."/>
            <person name="Iki T."/>
            <person name="Oyaizu H."/>
        </authorList>
    </citation>
    <scope>NUCLEOTIDE SEQUENCE [LARGE SCALE GENOMIC DNA]</scope>
    <source>
        <strain evidence="10">ATCC 43989 / DSM 5975 / JCM 20966 / LMG 6465 / NBRC 14845 / NCIMB 13405 / ORS 571</strain>
    </source>
</reference>
<dbReference type="HAMAP" id="MF_01925">
    <property type="entry name" value="P5C_reductase"/>
    <property type="match status" value="1"/>
</dbReference>
<dbReference type="Gene3D" id="3.40.50.720">
    <property type="entry name" value="NAD(P)-binding Rossmann-like Domain"/>
    <property type="match status" value="1"/>
</dbReference>
<protein>
    <recommendedName>
        <fullName evidence="4 5">Pyrroline-5-carboxylate reductase</fullName>
        <shortName evidence="4">P5C reductase</shortName>
        <shortName evidence="4">P5CR</shortName>
        <ecNumber evidence="4 5">1.5.1.2</ecNumber>
    </recommendedName>
    <alternativeName>
        <fullName evidence="4">PCA reductase</fullName>
    </alternativeName>
</protein>
<dbReference type="SUPFAM" id="SSF48179">
    <property type="entry name" value="6-phosphogluconate dehydrogenase C-terminal domain-like"/>
    <property type="match status" value="1"/>
</dbReference>